<sequence length="432" mass="45827">MLSACLALASYQLIRTTLLDERERTAVRAAYFNATIVHSGISGDQPDVLEVLRSLDTGSARQPVLRLDGRWYARGADSAVTDAIPAPLRKIVEGGRPAVQRIGSASGPAVVVGVPLTGGTAFYQVDSLAELDGTVRTVGAVLLAVALMTTAAGGGVGWYATRRVLRPLGEVTRAARDIAGGDLTARLDAASDPDLSSLTRSFNGMVDELSGRLERDRRFAADVAHELRSPLQTLAASASVLTRRRDTLDERSAAAASLVSVEIQRFQVLVNDLLELARSDQPAQREPVAVAELARHVCRSRRLPEDLVILVDGTPQRWHVDRKRFRQMLGNLLDNAVQHGGGPVAVRLGAEGDRCYLEVDDEGPGVPPADRDTVFGRFVRGRAATARGDSAGTGLGLALVAQHAAAHQGGAVILDRPGGGARFRVDLLGCAP</sequence>
<keyword evidence="10" id="KW-0472">Membrane</keyword>
<dbReference type="SUPFAM" id="SSF47384">
    <property type="entry name" value="Homodimeric domain of signal transducing histidine kinase"/>
    <property type="match status" value="1"/>
</dbReference>
<dbReference type="SMART" id="SM00388">
    <property type="entry name" value="HisKA"/>
    <property type="match status" value="1"/>
</dbReference>
<dbReference type="Gene3D" id="1.10.287.130">
    <property type="match status" value="1"/>
</dbReference>
<evidence type="ECO:0000259" key="11">
    <source>
        <dbReference type="PROSITE" id="PS50109"/>
    </source>
</evidence>
<dbReference type="GO" id="GO:0005886">
    <property type="term" value="C:plasma membrane"/>
    <property type="evidence" value="ECO:0007669"/>
    <property type="project" value="UniProtKB-SubCell"/>
</dbReference>
<keyword evidence="5" id="KW-0808">Transferase</keyword>
<keyword evidence="6" id="KW-0812">Transmembrane</keyword>
<dbReference type="InterPro" id="IPR004358">
    <property type="entry name" value="Sig_transdc_His_kin-like_C"/>
</dbReference>
<dbReference type="PANTHER" id="PTHR45436">
    <property type="entry name" value="SENSOR HISTIDINE KINASE YKOH"/>
    <property type="match status" value="1"/>
</dbReference>
<evidence type="ECO:0000313" key="13">
    <source>
        <dbReference type="EMBL" id="SNT65491.1"/>
    </source>
</evidence>
<evidence type="ECO:0000256" key="9">
    <source>
        <dbReference type="ARBA" id="ARBA00023012"/>
    </source>
</evidence>
<keyword evidence="8" id="KW-1133">Transmembrane helix</keyword>
<evidence type="ECO:0000256" key="3">
    <source>
        <dbReference type="ARBA" id="ARBA00012438"/>
    </source>
</evidence>
<dbReference type="CDD" id="cd06225">
    <property type="entry name" value="HAMP"/>
    <property type="match status" value="1"/>
</dbReference>
<keyword evidence="9" id="KW-0902">Two-component regulatory system</keyword>
<dbReference type="EC" id="2.7.13.3" evidence="3"/>
<dbReference type="InterPro" id="IPR005467">
    <property type="entry name" value="His_kinase_dom"/>
</dbReference>
<accession>A0A239PEP9</accession>
<dbReference type="InterPro" id="IPR003594">
    <property type="entry name" value="HATPase_dom"/>
</dbReference>
<keyword evidence="4" id="KW-0597">Phosphoprotein</keyword>
<evidence type="ECO:0000256" key="5">
    <source>
        <dbReference type="ARBA" id="ARBA00022679"/>
    </source>
</evidence>
<evidence type="ECO:0000259" key="12">
    <source>
        <dbReference type="PROSITE" id="PS50885"/>
    </source>
</evidence>
<dbReference type="InterPro" id="IPR003661">
    <property type="entry name" value="HisK_dim/P_dom"/>
</dbReference>
<dbReference type="SUPFAM" id="SSF55874">
    <property type="entry name" value="ATPase domain of HSP90 chaperone/DNA topoisomerase II/histidine kinase"/>
    <property type="match status" value="1"/>
</dbReference>
<evidence type="ECO:0000256" key="7">
    <source>
        <dbReference type="ARBA" id="ARBA00022777"/>
    </source>
</evidence>
<dbReference type="PROSITE" id="PS50109">
    <property type="entry name" value="HIS_KIN"/>
    <property type="match status" value="1"/>
</dbReference>
<dbReference type="Pfam" id="PF00512">
    <property type="entry name" value="HisKA"/>
    <property type="match status" value="1"/>
</dbReference>
<evidence type="ECO:0000313" key="14">
    <source>
        <dbReference type="Proteomes" id="UP000198362"/>
    </source>
</evidence>
<dbReference type="Proteomes" id="UP000198362">
    <property type="component" value="Unassembled WGS sequence"/>
</dbReference>
<keyword evidence="7 13" id="KW-0418">Kinase</keyword>
<dbReference type="Gene3D" id="6.10.340.10">
    <property type="match status" value="1"/>
</dbReference>
<evidence type="ECO:0000256" key="1">
    <source>
        <dbReference type="ARBA" id="ARBA00000085"/>
    </source>
</evidence>
<dbReference type="Pfam" id="PF00672">
    <property type="entry name" value="HAMP"/>
    <property type="match status" value="1"/>
</dbReference>
<dbReference type="InterPro" id="IPR003660">
    <property type="entry name" value="HAMP_dom"/>
</dbReference>
<dbReference type="PANTHER" id="PTHR45436:SF5">
    <property type="entry name" value="SENSOR HISTIDINE KINASE TRCS"/>
    <property type="match status" value="1"/>
</dbReference>
<dbReference type="Pfam" id="PF02518">
    <property type="entry name" value="HATPase_c"/>
    <property type="match status" value="1"/>
</dbReference>
<organism evidence="13 14">
    <name type="scientific">Asanoa hainanensis</name>
    <dbReference type="NCBI Taxonomy" id="560556"/>
    <lineage>
        <taxon>Bacteria</taxon>
        <taxon>Bacillati</taxon>
        <taxon>Actinomycetota</taxon>
        <taxon>Actinomycetes</taxon>
        <taxon>Micromonosporales</taxon>
        <taxon>Micromonosporaceae</taxon>
        <taxon>Asanoa</taxon>
    </lineage>
</organism>
<evidence type="ECO:0000256" key="10">
    <source>
        <dbReference type="ARBA" id="ARBA00023136"/>
    </source>
</evidence>
<name>A0A239PEP9_9ACTN</name>
<comment type="catalytic activity">
    <reaction evidence="1">
        <text>ATP + protein L-histidine = ADP + protein N-phospho-L-histidine.</text>
        <dbReference type="EC" id="2.7.13.3"/>
    </reaction>
</comment>
<dbReference type="CDD" id="cd00082">
    <property type="entry name" value="HisKA"/>
    <property type="match status" value="1"/>
</dbReference>
<dbReference type="SUPFAM" id="SSF158472">
    <property type="entry name" value="HAMP domain-like"/>
    <property type="match status" value="1"/>
</dbReference>
<evidence type="ECO:0000256" key="6">
    <source>
        <dbReference type="ARBA" id="ARBA00022692"/>
    </source>
</evidence>
<proteinExistence type="predicted"/>
<evidence type="ECO:0000256" key="8">
    <source>
        <dbReference type="ARBA" id="ARBA00022989"/>
    </source>
</evidence>
<dbReference type="SMART" id="SM00304">
    <property type="entry name" value="HAMP"/>
    <property type="match status" value="1"/>
</dbReference>
<comment type="subcellular location">
    <subcellularLocation>
        <location evidence="2">Cell membrane</location>
    </subcellularLocation>
</comment>
<dbReference type="InterPro" id="IPR036097">
    <property type="entry name" value="HisK_dim/P_sf"/>
</dbReference>
<keyword evidence="14" id="KW-1185">Reference proteome</keyword>
<dbReference type="InterPro" id="IPR036890">
    <property type="entry name" value="HATPase_C_sf"/>
</dbReference>
<dbReference type="PRINTS" id="PR00344">
    <property type="entry name" value="BCTRLSENSOR"/>
</dbReference>
<dbReference type="PROSITE" id="PS50885">
    <property type="entry name" value="HAMP"/>
    <property type="match status" value="1"/>
</dbReference>
<protein>
    <recommendedName>
        <fullName evidence="3">histidine kinase</fullName>
        <ecNumber evidence="3">2.7.13.3</ecNumber>
    </recommendedName>
</protein>
<dbReference type="Gene3D" id="3.30.565.10">
    <property type="entry name" value="Histidine kinase-like ATPase, C-terminal domain"/>
    <property type="match status" value="1"/>
</dbReference>
<dbReference type="InterPro" id="IPR050428">
    <property type="entry name" value="TCS_sensor_his_kinase"/>
</dbReference>
<gene>
    <name evidence="13" type="ORF">SAMN05421812_12344</name>
</gene>
<reference evidence="13 14" key="1">
    <citation type="submission" date="2017-06" db="EMBL/GenBank/DDBJ databases">
        <authorList>
            <person name="Kim H.J."/>
            <person name="Triplett B.A."/>
        </authorList>
    </citation>
    <scope>NUCLEOTIDE SEQUENCE [LARGE SCALE GENOMIC DNA]</scope>
    <source>
        <strain evidence="13 14">CGMCC 4.5593</strain>
    </source>
</reference>
<evidence type="ECO:0000256" key="4">
    <source>
        <dbReference type="ARBA" id="ARBA00022553"/>
    </source>
</evidence>
<feature type="domain" description="Histidine kinase" evidence="11">
    <location>
        <begin position="222"/>
        <end position="427"/>
    </location>
</feature>
<dbReference type="SMART" id="SM00387">
    <property type="entry name" value="HATPase_c"/>
    <property type="match status" value="1"/>
</dbReference>
<evidence type="ECO:0000256" key="2">
    <source>
        <dbReference type="ARBA" id="ARBA00004236"/>
    </source>
</evidence>
<feature type="domain" description="HAMP" evidence="12">
    <location>
        <begin position="162"/>
        <end position="214"/>
    </location>
</feature>
<dbReference type="GO" id="GO:0000155">
    <property type="term" value="F:phosphorelay sensor kinase activity"/>
    <property type="evidence" value="ECO:0007669"/>
    <property type="project" value="InterPro"/>
</dbReference>
<dbReference type="EMBL" id="FZPH01000023">
    <property type="protein sequence ID" value="SNT65491.1"/>
    <property type="molecule type" value="Genomic_DNA"/>
</dbReference>
<dbReference type="AlphaFoldDB" id="A0A239PEP9"/>